<proteinExistence type="predicted"/>
<gene>
    <name evidence="1" type="ORF">KFK09_024549</name>
</gene>
<dbReference type="EMBL" id="JAGYWB010000017">
    <property type="protein sequence ID" value="KAI0494415.1"/>
    <property type="molecule type" value="Genomic_DNA"/>
</dbReference>
<evidence type="ECO:0000313" key="1">
    <source>
        <dbReference type="EMBL" id="KAI0494415.1"/>
    </source>
</evidence>
<reference evidence="1" key="1">
    <citation type="journal article" date="2022" name="Front. Genet.">
        <title>Chromosome-Scale Assembly of the Dendrobium nobile Genome Provides Insights Into the Molecular Mechanism of the Biosynthesis of the Medicinal Active Ingredient of Dendrobium.</title>
        <authorList>
            <person name="Xu Q."/>
            <person name="Niu S.-C."/>
            <person name="Li K.-L."/>
            <person name="Zheng P.-J."/>
            <person name="Zhang X.-J."/>
            <person name="Jia Y."/>
            <person name="Liu Y."/>
            <person name="Niu Y.-X."/>
            <person name="Yu L.-H."/>
            <person name="Chen D.-F."/>
            <person name="Zhang G.-Q."/>
        </authorList>
    </citation>
    <scope>NUCLEOTIDE SEQUENCE</scope>
    <source>
        <tissue evidence="1">Leaf</tissue>
    </source>
</reference>
<protein>
    <submittedName>
        <fullName evidence="1">Uncharacterized protein</fullName>
    </submittedName>
</protein>
<comment type="caution">
    <text evidence="1">The sequence shown here is derived from an EMBL/GenBank/DDBJ whole genome shotgun (WGS) entry which is preliminary data.</text>
</comment>
<dbReference type="Proteomes" id="UP000829196">
    <property type="component" value="Unassembled WGS sequence"/>
</dbReference>
<name>A0A8T3AJL2_DENNO</name>
<evidence type="ECO:0000313" key="2">
    <source>
        <dbReference type="Proteomes" id="UP000829196"/>
    </source>
</evidence>
<organism evidence="1 2">
    <name type="scientific">Dendrobium nobile</name>
    <name type="common">Orchid</name>
    <dbReference type="NCBI Taxonomy" id="94219"/>
    <lineage>
        <taxon>Eukaryota</taxon>
        <taxon>Viridiplantae</taxon>
        <taxon>Streptophyta</taxon>
        <taxon>Embryophyta</taxon>
        <taxon>Tracheophyta</taxon>
        <taxon>Spermatophyta</taxon>
        <taxon>Magnoliopsida</taxon>
        <taxon>Liliopsida</taxon>
        <taxon>Asparagales</taxon>
        <taxon>Orchidaceae</taxon>
        <taxon>Epidendroideae</taxon>
        <taxon>Malaxideae</taxon>
        <taxon>Dendrobiinae</taxon>
        <taxon>Dendrobium</taxon>
    </lineage>
</organism>
<dbReference type="AlphaFoldDB" id="A0A8T3AJL2"/>
<keyword evidence="2" id="KW-1185">Reference proteome</keyword>
<accession>A0A8T3AJL2</accession>
<sequence>MNNYNIEIINTLQPLALHPKWLQNFWIAESRNSFLRLQLQHYYTVAKLLQ</sequence>